<proteinExistence type="predicted"/>
<sequence>MMVKLGTDDRPARQASRLDSFSDYGTTHNYTTYYLIEQAIIQGLGRVKGWNDMVTRSLPECRPHIPRRVNNAISVRVYTAIIIIAVVAVVTSDTITTSSLI</sequence>
<name>A0A0N4TRJ8_BRUPA</name>
<evidence type="ECO:0000256" key="1">
    <source>
        <dbReference type="SAM" id="Phobius"/>
    </source>
</evidence>
<dbReference type="WBParaSite" id="BPAG_0001127701-mRNA-1">
    <property type="protein sequence ID" value="BPAG_0001127701-mRNA-1"/>
    <property type="gene ID" value="BPAG_0001127701"/>
</dbReference>
<evidence type="ECO:0000313" key="4">
    <source>
        <dbReference type="WBParaSite" id="BPAG_0001127701-mRNA-1"/>
    </source>
</evidence>
<organism evidence="4">
    <name type="scientific">Brugia pahangi</name>
    <name type="common">Filarial nematode worm</name>
    <dbReference type="NCBI Taxonomy" id="6280"/>
    <lineage>
        <taxon>Eukaryota</taxon>
        <taxon>Metazoa</taxon>
        <taxon>Ecdysozoa</taxon>
        <taxon>Nematoda</taxon>
        <taxon>Chromadorea</taxon>
        <taxon>Rhabditida</taxon>
        <taxon>Spirurina</taxon>
        <taxon>Spiruromorpha</taxon>
        <taxon>Filarioidea</taxon>
        <taxon>Onchocercidae</taxon>
        <taxon>Brugia</taxon>
    </lineage>
</organism>
<dbReference type="EMBL" id="UZAD01013220">
    <property type="protein sequence ID" value="VDN92425.1"/>
    <property type="molecule type" value="Genomic_DNA"/>
</dbReference>
<reference evidence="4" key="1">
    <citation type="submission" date="2017-02" db="UniProtKB">
        <authorList>
            <consortium name="WormBaseParasite"/>
        </authorList>
    </citation>
    <scope>IDENTIFICATION</scope>
</reference>
<dbReference type="AlphaFoldDB" id="A0A0N4TRJ8"/>
<keyword evidence="3" id="KW-1185">Reference proteome</keyword>
<dbReference type="Proteomes" id="UP000278627">
    <property type="component" value="Unassembled WGS sequence"/>
</dbReference>
<accession>A0A0N4TRJ8</accession>
<evidence type="ECO:0000313" key="3">
    <source>
        <dbReference type="Proteomes" id="UP000278627"/>
    </source>
</evidence>
<keyword evidence="1" id="KW-0812">Transmembrane</keyword>
<feature type="transmembrane region" description="Helical" evidence="1">
    <location>
        <begin position="77"/>
        <end position="95"/>
    </location>
</feature>
<evidence type="ECO:0000313" key="2">
    <source>
        <dbReference type="EMBL" id="VDN92425.1"/>
    </source>
</evidence>
<gene>
    <name evidence="2" type="ORF">BPAG_LOCUS11239</name>
</gene>
<protein>
    <submittedName>
        <fullName evidence="4">Transposase</fullName>
    </submittedName>
</protein>
<keyword evidence="1" id="KW-0472">Membrane</keyword>
<reference evidence="2 3" key="2">
    <citation type="submission" date="2018-11" db="EMBL/GenBank/DDBJ databases">
        <authorList>
            <consortium name="Pathogen Informatics"/>
        </authorList>
    </citation>
    <scope>NUCLEOTIDE SEQUENCE [LARGE SCALE GENOMIC DNA]</scope>
</reference>
<keyword evidence="1" id="KW-1133">Transmembrane helix</keyword>